<reference evidence="2 3" key="1">
    <citation type="submission" date="2020-05" db="EMBL/GenBank/DDBJ databases">
        <title>Actinomadura verrucosospora NRRL-B18236 (PFL_A860) Genome sequencing and assembly.</title>
        <authorList>
            <person name="Samborskyy M."/>
        </authorList>
    </citation>
    <scope>NUCLEOTIDE SEQUENCE [LARGE SCALE GENOMIC DNA]</scope>
    <source>
        <strain evidence="2 3">NRRL:B18236</strain>
    </source>
</reference>
<name>A0A7D3VV10_ACTVE</name>
<dbReference type="Proteomes" id="UP000501240">
    <property type="component" value="Chromosome"/>
</dbReference>
<keyword evidence="3" id="KW-1185">Reference proteome</keyword>
<sequence>MPHRVVIRFHSGDEDSLTLARWGDAAVAELVSDLQGSRHVAEVHVLRFDEVPPPAPDGRGRRGNNLGRVLSIVGVAMIMVGLFIGFQPIPHGNGSGTAHDCGSGFSPDSYYQCPEDQRSARNTALMFLIPGIGLVVGGIGAGRRKT</sequence>
<keyword evidence="1" id="KW-1133">Transmembrane helix</keyword>
<feature type="transmembrane region" description="Helical" evidence="1">
    <location>
        <begin position="69"/>
        <end position="89"/>
    </location>
</feature>
<accession>A0A7D3VV10</accession>
<proteinExistence type="predicted"/>
<keyword evidence="1" id="KW-0472">Membrane</keyword>
<dbReference type="AlphaFoldDB" id="A0A7D3VV10"/>
<feature type="transmembrane region" description="Helical" evidence="1">
    <location>
        <begin position="124"/>
        <end position="142"/>
    </location>
</feature>
<gene>
    <name evidence="2" type="ORF">ACTIVE_4913</name>
</gene>
<dbReference type="RefSeq" id="WP_173097256.1">
    <property type="nucleotide sequence ID" value="NZ_CP053892.1"/>
</dbReference>
<keyword evidence="1" id="KW-0812">Transmembrane</keyword>
<evidence type="ECO:0000313" key="3">
    <source>
        <dbReference type="Proteomes" id="UP000501240"/>
    </source>
</evidence>
<protein>
    <submittedName>
        <fullName evidence="2">Uncharacterized protein</fullName>
    </submittedName>
</protein>
<evidence type="ECO:0000313" key="2">
    <source>
        <dbReference type="EMBL" id="QKG23270.1"/>
    </source>
</evidence>
<dbReference type="EMBL" id="CP053892">
    <property type="protein sequence ID" value="QKG23270.1"/>
    <property type="molecule type" value="Genomic_DNA"/>
</dbReference>
<evidence type="ECO:0000256" key="1">
    <source>
        <dbReference type="SAM" id="Phobius"/>
    </source>
</evidence>
<organism evidence="2 3">
    <name type="scientific">Actinomadura verrucosospora</name>
    <dbReference type="NCBI Taxonomy" id="46165"/>
    <lineage>
        <taxon>Bacteria</taxon>
        <taxon>Bacillati</taxon>
        <taxon>Actinomycetota</taxon>
        <taxon>Actinomycetes</taxon>
        <taxon>Streptosporangiales</taxon>
        <taxon>Thermomonosporaceae</taxon>
        <taxon>Actinomadura</taxon>
    </lineage>
</organism>